<evidence type="ECO:0000313" key="2">
    <source>
        <dbReference type="Proteomes" id="UP000053573"/>
    </source>
</evidence>
<sequence length="60" mass="7208">MYRRKDMEPAMNQNGRPALLPRTRRMVTLLCGQEVQHKRRNPQIRMDKQNVQALKQKIPH</sequence>
<protein>
    <submittedName>
        <fullName evidence="1">Uncharacterized protein</fullName>
    </submittedName>
</protein>
<keyword evidence="2" id="KW-1185">Reference proteome</keyword>
<comment type="caution">
    <text evidence="1">The sequence shown here is derived from an EMBL/GenBank/DDBJ whole genome shotgun (WGS) entry which is preliminary data.</text>
</comment>
<proteinExistence type="predicted"/>
<dbReference type="AlphaFoldDB" id="A0A0H1BET7"/>
<evidence type="ECO:0000313" key="1">
    <source>
        <dbReference type="EMBL" id="KLJ09850.1"/>
    </source>
</evidence>
<organism evidence="1 2">
    <name type="scientific">Blastomyces silverae</name>
    <dbReference type="NCBI Taxonomy" id="2060906"/>
    <lineage>
        <taxon>Eukaryota</taxon>
        <taxon>Fungi</taxon>
        <taxon>Dikarya</taxon>
        <taxon>Ascomycota</taxon>
        <taxon>Pezizomycotina</taxon>
        <taxon>Eurotiomycetes</taxon>
        <taxon>Eurotiomycetidae</taxon>
        <taxon>Onygenales</taxon>
        <taxon>Ajellomycetaceae</taxon>
        <taxon>Blastomyces</taxon>
    </lineage>
</organism>
<dbReference type="Proteomes" id="UP000053573">
    <property type="component" value="Unassembled WGS sequence"/>
</dbReference>
<name>A0A0H1BET7_9EURO</name>
<accession>A0A0H1BET7</accession>
<dbReference type="EMBL" id="LDEV01002240">
    <property type="protein sequence ID" value="KLJ09850.1"/>
    <property type="molecule type" value="Genomic_DNA"/>
</dbReference>
<reference evidence="2" key="1">
    <citation type="journal article" date="2015" name="PLoS Genet.">
        <title>The dynamic genome and transcriptome of the human fungal pathogen Blastomyces and close relative Emmonsia.</title>
        <authorList>
            <person name="Munoz J.F."/>
            <person name="Gauthier G.M."/>
            <person name="Desjardins C.A."/>
            <person name="Gallo J.E."/>
            <person name="Holder J."/>
            <person name="Sullivan T.D."/>
            <person name="Marty A.J."/>
            <person name="Carmen J.C."/>
            <person name="Chen Z."/>
            <person name="Ding L."/>
            <person name="Gujja S."/>
            <person name="Magrini V."/>
            <person name="Misas E."/>
            <person name="Mitreva M."/>
            <person name="Priest M."/>
            <person name="Saif S."/>
            <person name="Whiston E.A."/>
            <person name="Young S."/>
            <person name="Zeng Q."/>
            <person name="Goldman W.E."/>
            <person name="Mardis E.R."/>
            <person name="Taylor J.W."/>
            <person name="McEwen J.G."/>
            <person name="Clay O.K."/>
            <person name="Klein B.S."/>
            <person name="Cuomo C.A."/>
        </authorList>
    </citation>
    <scope>NUCLEOTIDE SEQUENCE [LARGE SCALE GENOMIC DNA]</scope>
    <source>
        <strain evidence="2">UAMH 139</strain>
    </source>
</reference>
<gene>
    <name evidence="1" type="ORF">EMPG_14731</name>
</gene>